<protein>
    <submittedName>
        <fullName evidence="2">Uncharacterized protein</fullName>
    </submittedName>
</protein>
<feature type="region of interest" description="Disordered" evidence="1">
    <location>
        <begin position="1"/>
        <end position="66"/>
    </location>
</feature>
<dbReference type="STRING" id="1531966.A0A0A1TF38"/>
<evidence type="ECO:0000313" key="2">
    <source>
        <dbReference type="EMBL" id="CEJ93374.1"/>
    </source>
</evidence>
<evidence type="ECO:0000256" key="1">
    <source>
        <dbReference type="SAM" id="MobiDB-lite"/>
    </source>
</evidence>
<proteinExistence type="predicted"/>
<evidence type="ECO:0000313" key="3">
    <source>
        <dbReference type="Proteomes" id="UP000039046"/>
    </source>
</evidence>
<accession>A0A0A1TF38</accession>
<dbReference type="Proteomes" id="UP000039046">
    <property type="component" value="Unassembled WGS sequence"/>
</dbReference>
<gene>
    <name evidence="2" type="ORF">VHEMI08966</name>
</gene>
<dbReference type="HOGENOM" id="CLU_499844_0_0_1"/>
<dbReference type="EMBL" id="CDHN01000005">
    <property type="protein sequence ID" value="CEJ93374.1"/>
    <property type="molecule type" value="Genomic_DNA"/>
</dbReference>
<sequence length="545" mass="60618">MRPENLPRGPRGRGRAPTYRGRRPTRGHAPSPGSSPSRFGQTTFPSRGRPSPRANARMIGINESKRGGFVKIPKMGTLRAQADSSRQHDESQMSNEFLGSPPTTVDLIQAYIILPANDPNYKDIQHVFDSVRRQQCVWVEVQNNGILLLSSRTTIALQNGVKSINTILSTTRMAKSEGTARCHWLQEQVLDSAAIPIRIIVGQRLHLLEAATNFVSDRYCITQNIQKIQDKLGPSFASIETLNGQVALSTSYGTMLLKGKSFQIQSELVFETIKLAMKHDMLTFADHISPIDEEICTPSALVRFVTDPATTICDNLDAVTWSHQVSYRLHDVSLTASAYTVADGALCFSTGRWVSVDETCHFDWKFVAPELSIDWALQLSSQRSHDPGPREVESLLRSLQWTSDHDGGPHTIFGCLPVCIAISKPALQTLKTVNEVEMITSCVIPIAGTRFMLEIQLTRIWNGVLLSQPPKGIWMNVRVYAGHWEEALNHIPPGQSCRKFDNDLKEVWPGSGTLHSRLFEFVGCVVRVQKKLSCFVNQCTENSAS</sequence>
<dbReference type="OrthoDB" id="4739136at2759"/>
<dbReference type="AlphaFoldDB" id="A0A0A1TF38"/>
<name>A0A0A1TF38_9HYPO</name>
<feature type="compositionally biased region" description="Polar residues" evidence="1">
    <location>
        <begin position="32"/>
        <end position="45"/>
    </location>
</feature>
<keyword evidence="3" id="KW-1185">Reference proteome</keyword>
<reference evidence="2 3" key="1">
    <citation type="journal article" date="2015" name="Genome Announc.">
        <title>Draft Genome Sequence and Gene Annotation of the Entomopathogenic Fungus Verticillium hemipterigenum.</title>
        <authorList>
            <person name="Horn F."/>
            <person name="Habel A."/>
            <person name="Scharf D.H."/>
            <person name="Dworschak J."/>
            <person name="Brakhage A.A."/>
            <person name="Guthke R."/>
            <person name="Hertweck C."/>
            <person name="Linde J."/>
        </authorList>
    </citation>
    <scope>NUCLEOTIDE SEQUENCE [LARGE SCALE GENOMIC DNA]</scope>
</reference>
<feature type="compositionally biased region" description="Basic residues" evidence="1">
    <location>
        <begin position="10"/>
        <end position="26"/>
    </location>
</feature>
<organism evidence="2 3">
    <name type="scientific">[Torrubiella] hemipterigena</name>
    <dbReference type="NCBI Taxonomy" id="1531966"/>
    <lineage>
        <taxon>Eukaryota</taxon>
        <taxon>Fungi</taxon>
        <taxon>Dikarya</taxon>
        <taxon>Ascomycota</taxon>
        <taxon>Pezizomycotina</taxon>
        <taxon>Sordariomycetes</taxon>
        <taxon>Hypocreomycetidae</taxon>
        <taxon>Hypocreales</taxon>
        <taxon>Clavicipitaceae</taxon>
        <taxon>Clavicipitaceae incertae sedis</taxon>
        <taxon>'Torrubiella' clade</taxon>
    </lineage>
</organism>
<feature type="region of interest" description="Disordered" evidence="1">
    <location>
        <begin position="80"/>
        <end position="99"/>
    </location>
</feature>